<gene>
    <name evidence="1" type="ORF">C7R92_31275</name>
</gene>
<reference evidence="1 2" key="1">
    <citation type="submission" date="2018-03" db="EMBL/GenBank/DDBJ databases">
        <title>Brevisbacillus phylogenomics.</title>
        <authorList>
            <person name="Dunlap C."/>
        </authorList>
    </citation>
    <scope>NUCLEOTIDE SEQUENCE [LARGE SCALE GENOMIC DNA]</scope>
    <source>
        <strain evidence="1 2">NRRL B-41110</strain>
    </source>
</reference>
<dbReference type="Proteomes" id="UP000241645">
    <property type="component" value="Unassembled WGS sequence"/>
</dbReference>
<keyword evidence="2" id="KW-1185">Reference proteome</keyword>
<proteinExistence type="predicted"/>
<name>A0ABX5FFP9_9BACL</name>
<sequence>MSNTRRTHLELKYENMDISADLQPDLKSWTYTDNLSGQADDIQITLVDTAHKWIGSWMPSTGAVLKGAIIRENFESEGKSDKLPLGQFEIDTVDFNFPPSEVTIKGISVPESSSLRGQAKSQAWEKTKLSVIAGDKAKKASLKLLFDVDENPEYDRIEQTEETDLSFIVRLCNDAGLCVKVTGTHLVILDEAKYERQTSITTINKNAAIKSFKGSTTSTGMYRSCRVEFHDPKKKKKIKAVFTPPNAPKTGRELFINQKVESIAEAMRLAKKKLREANKNAVKVSLSVVGDPLYVAGITLDLNDFGLFDGKYIVTQATHSQQSGYDTSLQLRRCLEGY</sequence>
<evidence type="ECO:0008006" key="3">
    <source>
        <dbReference type="Google" id="ProtNLM"/>
    </source>
</evidence>
<organism evidence="1 2">
    <name type="scientific">Brevibacillus porteri</name>
    <dbReference type="NCBI Taxonomy" id="2126350"/>
    <lineage>
        <taxon>Bacteria</taxon>
        <taxon>Bacillati</taxon>
        <taxon>Bacillota</taxon>
        <taxon>Bacilli</taxon>
        <taxon>Bacillales</taxon>
        <taxon>Paenibacillaceae</taxon>
        <taxon>Brevibacillus</taxon>
    </lineage>
</organism>
<protein>
    <recommendedName>
        <fullName evidence="3">Phage late control D family protein</fullName>
    </recommendedName>
</protein>
<dbReference type="SUPFAM" id="SSF69279">
    <property type="entry name" value="Phage tail proteins"/>
    <property type="match status" value="1"/>
</dbReference>
<dbReference type="GeneID" id="95754546"/>
<accession>A0ABX5FFP9</accession>
<dbReference type="Pfam" id="PF05954">
    <property type="entry name" value="Phage_GPD"/>
    <property type="match status" value="1"/>
</dbReference>
<dbReference type="EMBL" id="PXZO01000076">
    <property type="protein sequence ID" value="PSK01698.1"/>
    <property type="molecule type" value="Genomic_DNA"/>
</dbReference>
<comment type="caution">
    <text evidence="1">The sequence shown here is derived from an EMBL/GenBank/DDBJ whole genome shotgun (WGS) entry which is preliminary data.</text>
</comment>
<dbReference type="RefSeq" id="WP_106836833.1">
    <property type="nucleotide sequence ID" value="NZ_JARMEW010000065.1"/>
</dbReference>
<evidence type="ECO:0000313" key="1">
    <source>
        <dbReference type="EMBL" id="PSK01698.1"/>
    </source>
</evidence>
<evidence type="ECO:0000313" key="2">
    <source>
        <dbReference type="Proteomes" id="UP000241645"/>
    </source>
</evidence>